<reference evidence="1 2" key="1">
    <citation type="submission" date="2020-06" db="EMBL/GenBank/DDBJ databases">
        <authorList>
            <person name="Criscuolo A."/>
        </authorList>
    </citation>
    <scope>NUCLEOTIDE SEQUENCE [LARGE SCALE GENOMIC DNA]</scope>
    <source>
        <strain evidence="1">PXU-55</strain>
    </source>
</reference>
<comment type="caution">
    <text evidence="1">The sequence shown here is derived from an EMBL/GenBank/DDBJ whole genome shotgun (WGS) entry which is preliminary data.</text>
</comment>
<dbReference type="AlphaFoldDB" id="A0A9N8IYJ6"/>
<dbReference type="EMBL" id="CAIJDE010000028">
    <property type="protein sequence ID" value="CAC9972891.1"/>
    <property type="molecule type" value="Genomic_DNA"/>
</dbReference>
<sequence>MRPLSIVELESKITSYSDDIIFSDHQYNEEKITQFFNFLHNQPISRRILERIYEDFPNIHTDLPKSGSNVRLQPNIKKQIKSLLKTREDQGAFGFFTIQNLYEIERKFPHQYIDITDIWYDRTGTKHSEICDYFLEKFFKPFIELLDWYIYEGQVRNERDYFSKKEITELNEKLDKIMTKQDGIGELLFEEIENIKELILFLNKKNLLEVIKGKVTDTALGLLINDENVTSFINHITKSTSLLG</sequence>
<proteinExistence type="predicted"/>
<name>A0A9N8IYJ6_9FLAO</name>
<gene>
    <name evidence="1" type="ORF">FLAPXU55_00570</name>
</gene>
<evidence type="ECO:0000313" key="2">
    <source>
        <dbReference type="Proteomes" id="UP000533639"/>
    </source>
</evidence>
<dbReference type="Proteomes" id="UP000533639">
    <property type="component" value="Unassembled WGS sequence"/>
</dbReference>
<keyword evidence="2" id="KW-1185">Reference proteome</keyword>
<accession>A0A9N8IYJ6</accession>
<evidence type="ECO:0000313" key="1">
    <source>
        <dbReference type="EMBL" id="CAC9972891.1"/>
    </source>
</evidence>
<dbReference type="RefSeq" id="WP_180856486.1">
    <property type="nucleotide sequence ID" value="NZ_CAIJDE010000028.1"/>
</dbReference>
<protein>
    <submittedName>
        <fullName evidence="1">Uncharacterized protein</fullName>
    </submittedName>
</protein>
<organism evidence="1 2">
    <name type="scientific">Flavobacterium panici</name>
    <dbReference type="NCBI Taxonomy" id="2654843"/>
    <lineage>
        <taxon>Bacteria</taxon>
        <taxon>Pseudomonadati</taxon>
        <taxon>Bacteroidota</taxon>
        <taxon>Flavobacteriia</taxon>
        <taxon>Flavobacteriales</taxon>
        <taxon>Flavobacteriaceae</taxon>
        <taxon>Flavobacterium</taxon>
    </lineage>
</organism>